<dbReference type="AlphaFoldDB" id="A0AAQ4EKH1"/>
<dbReference type="EMBL" id="JARKHS020014316">
    <property type="protein sequence ID" value="KAK8775256.1"/>
    <property type="molecule type" value="Genomic_DNA"/>
</dbReference>
<dbReference type="InterPro" id="IPR027421">
    <property type="entry name" value="DNA_pol_lamdba_lyase_dom_sf"/>
</dbReference>
<keyword evidence="2" id="KW-1185">Reference proteome</keyword>
<sequence>MNEELKTRSDLLKRVHQDVVEDMKNAPPEVSSSSSDVTVHLTERKGQFFFRDADDPEPCSTQRKAVVSDKWACAVASTDVPVNKNSHITDQLEAMVETFQSTNDHWRALGYEKAIIQLKRHPTEIATWEVNEYLDE</sequence>
<gene>
    <name evidence="1" type="ORF">V5799_031399</name>
</gene>
<comment type="caution">
    <text evidence="1">The sequence shown here is derived from an EMBL/GenBank/DDBJ whole genome shotgun (WGS) entry which is preliminary data.</text>
</comment>
<proteinExistence type="predicted"/>
<organism evidence="1 2">
    <name type="scientific">Amblyomma americanum</name>
    <name type="common">Lone star tick</name>
    <dbReference type="NCBI Taxonomy" id="6943"/>
    <lineage>
        <taxon>Eukaryota</taxon>
        <taxon>Metazoa</taxon>
        <taxon>Ecdysozoa</taxon>
        <taxon>Arthropoda</taxon>
        <taxon>Chelicerata</taxon>
        <taxon>Arachnida</taxon>
        <taxon>Acari</taxon>
        <taxon>Parasitiformes</taxon>
        <taxon>Ixodida</taxon>
        <taxon>Ixodoidea</taxon>
        <taxon>Ixodidae</taxon>
        <taxon>Amblyomminae</taxon>
        <taxon>Amblyomma</taxon>
    </lineage>
</organism>
<accession>A0AAQ4EKH1</accession>
<evidence type="ECO:0000313" key="2">
    <source>
        <dbReference type="Proteomes" id="UP001321473"/>
    </source>
</evidence>
<evidence type="ECO:0000313" key="1">
    <source>
        <dbReference type="EMBL" id="KAK8775256.1"/>
    </source>
</evidence>
<dbReference type="Gene3D" id="1.10.150.110">
    <property type="entry name" value="DNA polymerase beta, N-terminal domain-like"/>
    <property type="match status" value="1"/>
</dbReference>
<reference evidence="1 2" key="1">
    <citation type="journal article" date="2023" name="Arcadia Sci">
        <title>De novo assembly of a long-read Amblyomma americanum tick genome.</title>
        <authorList>
            <person name="Chou S."/>
            <person name="Poskanzer K.E."/>
            <person name="Rollins M."/>
            <person name="Thuy-Boun P.S."/>
        </authorList>
    </citation>
    <scope>NUCLEOTIDE SEQUENCE [LARGE SCALE GENOMIC DNA]</scope>
    <source>
        <strain evidence="1">F_SG_1</strain>
        <tissue evidence="1">Salivary glands</tissue>
    </source>
</reference>
<name>A0AAQ4EKH1_AMBAM</name>
<protein>
    <submittedName>
        <fullName evidence="1">Uncharacterized protein</fullName>
    </submittedName>
</protein>
<dbReference type="Proteomes" id="UP001321473">
    <property type="component" value="Unassembled WGS sequence"/>
</dbReference>
<dbReference type="SUPFAM" id="SSF47802">
    <property type="entry name" value="DNA polymerase beta, N-terminal domain-like"/>
    <property type="match status" value="1"/>
</dbReference>